<keyword evidence="4 5" id="KW-0472">Membrane</keyword>
<name>A0AAE0JPK4_9PEZI</name>
<dbReference type="EMBL" id="JAUEPP010000001">
    <property type="protein sequence ID" value="KAK3355135.1"/>
    <property type="molecule type" value="Genomic_DNA"/>
</dbReference>
<proteinExistence type="predicted"/>
<feature type="transmembrane region" description="Helical" evidence="5">
    <location>
        <begin position="119"/>
        <end position="145"/>
    </location>
</feature>
<protein>
    <recommendedName>
        <fullName evidence="8">MFS general substrate transporter</fullName>
    </recommendedName>
</protein>
<evidence type="ECO:0000256" key="3">
    <source>
        <dbReference type="ARBA" id="ARBA00022989"/>
    </source>
</evidence>
<evidence type="ECO:0000313" key="6">
    <source>
        <dbReference type="EMBL" id="KAK3355135.1"/>
    </source>
</evidence>
<keyword evidence="3 5" id="KW-1133">Transmembrane helix</keyword>
<evidence type="ECO:0000256" key="1">
    <source>
        <dbReference type="ARBA" id="ARBA00004141"/>
    </source>
</evidence>
<keyword evidence="2 5" id="KW-0812">Transmembrane</keyword>
<evidence type="ECO:0000313" key="7">
    <source>
        <dbReference type="Proteomes" id="UP001278500"/>
    </source>
</evidence>
<feature type="non-terminal residue" evidence="6">
    <location>
        <position position="1"/>
    </location>
</feature>
<dbReference type="GO" id="GO:0005886">
    <property type="term" value="C:plasma membrane"/>
    <property type="evidence" value="ECO:0007669"/>
    <property type="project" value="TreeGrafter"/>
</dbReference>
<organism evidence="6 7">
    <name type="scientific">Neurospora tetraspora</name>
    <dbReference type="NCBI Taxonomy" id="94610"/>
    <lineage>
        <taxon>Eukaryota</taxon>
        <taxon>Fungi</taxon>
        <taxon>Dikarya</taxon>
        <taxon>Ascomycota</taxon>
        <taxon>Pezizomycotina</taxon>
        <taxon>Sordariomycetes</taxon>
        <taxon>Sordariomycetidae</taxon>
        <taxon>Sordariales</taxon>
        <taxon>Sordariaceae</taxon>
        <taxon>Neurospora</taxon>
    </lineage>
</organism>
<feature type="transmembrane region" description="Helical" evidence="5">
    <location>
        <begin position="186"/>
        <end position="207"/>
    </location>
</feature>
<dbReference type="GeneID" id="87861052"/>
<evidence type="ECO:0008006" key="8">
    <source>
        <dbReference type="Google" id="ProtNLM"/>
    </source>
</evidence>
<dbReference type="AlphaFoldDB" id="A0AAE0JPK4"/>
<evidence type="ECO:0000256" key="5">
    <source>
        <dbReference type="SAM" id="Phobius"/>
    </source>
</evidence>
<comment type="caution">
    <text evidence="6">The sequence shown here is derived from an EMBL/GenBank/DDBJ whole genome shotgun (WGS) entry which is preliminary data.</text>
</comment>
<feature type="transmembrane region" description="Helical" evidence="5">
    <location>
        <begin position="47"/>
        <end position="71"/>
    </location>
</feature>
<reference evidence="6" key="2">
    <citation type="submission" date="2023-06" db="EMBL/GenBank/DDBJ databases">
        <authorList>
            <consortium name="Lawrence Berkeley National Laboratory"/>
            <person name="Haridas S."/>
            <person name="Hensen N."/>
            <person name="Bonometti L."/>
            <person name="Westerberg I."/>
            <person name="Brannstrom I.O."/>
            <person name="Guillou S."/>
            <person name="Cros-Aarteil S."/>
            <person name="Calhoun S."/>
            <person name="Kuo A."/>
            <person name="Mondo S."/>
            <person name="Pangilinan J."/>
            <person name="Riley R."/>
            <person name="Labutti K."/>
            <person name="Andreopoulos B."/>
            <person name="Lipzen A."/>
            <person name="Chen C."/>
            <person name="Yanf M."/>
            <person name="Daum C."/>
            <person name="Ng V."/>
            <person name="Clum A."/>
            <person name="Steindorff A."/>
            <person name="Ohm R."/>
            <person name="Martin F."/>
            <person name="Silar P."/>
            <person name="Natvig D."/>
            <person name="Lalanne C."/>
            <person name="Gautier V."/>
            <person name="Ament-Velasquez S.L."/>
            <person name="Kruys A."/>
            <person name="Hutchinson M.I."/>
            <person name="Powell A.J."/>
            <person name="Barry K."/>
            <person name="Miller A.N."/>
            <person name="Grigoriev I.V."/>
            <person name="Debuchy R."/>
            <person name="Gladieux P."/>
            <person name="Thoren M.H."/>
            <person name="Johannesson H."/>
        </authorList>
    </citation>
    <scope>NUCLEOTIDE SEQUENCE</scope>
    <source>
        <strain evidence="6">CBS 560.94</strain>
    </source>
</reference>
<dbReference type="Proteomes" id="UP001278500">
    <property type="component" value="Unassembled WGS sequence"/>
</dbReference>
<dbReference type="PANTHER" id="PTHR23502">
    <property type="entry name" value="MAJOR FACILITATOR SUPERFAMILY"/>
    <property type="match status" value="1"/>
</dbReference>
<evidence type="ECO:0000256" key="2">
    <source>
        <dbReference type="ARBA" id="ARBA00022692"/>
    </source>
</evidence>
<accession>A0AAE0JPK4</accession>
<dbReference type="PANTHER" id="PTHR23502:SF34">
    <property type="entry name" value="PROTEIN HOL1"/>
    <property type="match status" value="1"/>
</dbReference>
<comment type="subcellular location">
    <subcellularLocation>
        <location evidence="1">Membrane</location>
        <topology evidence="1">Multi-pass membrane protein</topology>
    </subcellularLocation>
</comment>
<reference evidence="6" key="1">
    <citation type="journal article" date="2023" name="Mol. Phylogenet. Evol.">
        <title>Genome-scale phylogeny and comparative genomics of the fungal order Sordariales.</title>
        <authorList>
            <person name="Hensen N."/>
            <person name="Bonometti L."/>
            <person name="Westerberg I."/>
            <person name="Brannstrom I.O."/>
            <person name="Guillou S."/>
            <person name="Cros-Aarteil S."/>
            <person name="Calhoun S."/>
            <person name="Haridas S."/>
            <person name="Kuo A."/>
            <person name="Mondo S."/>
            <person name="Pangilinan J."/>
            <person name="Riley R."/>
            <person name="LaButti K."/>
            <person name="Andreopoulos B."/>
            <person name="Lipzen A."/>
            <person name="Chen C."/>
            <person name="Yan M."/>
            <person name="Daum C."/>
            <person name="Ng V."/>
            <person name="Clum A."/>
            <person name="Steindorff A."/>
            <person name="Ohm R.A."/>
            <person name="Martin F."/>
            <person name="Silar P."/>
            <person name="Natvig D.O."/>
            <person name="Lalanne C."/>
            <person name="Gautier V."/>
            <person name="Ament-Velasquez S.L."/>
            <person name="Kruys A."/>
            <person name="Hutchinson M.I."/>
            <person name="Powell A.J."/>
            <person name="Barry K."/>
            <person name="Miller A.N."/>
            <person name="Grigoriev I.V."/>
            <person name="Debuchy R."/>
            <person name="Gladieux P."/>
            <person name="Hiltunen Thoren M."/>
            <person name="Johannesson H."/>
        </authorList>
    </citation>
    <scope>NUCLEOTIDE SEQUENCE</scope>
    <source>
        <strain evidence="6">CBS 560.94</strain>
    </source>
</reference>
<keyword evidence="7" id="KW-1185">Reference proteome</keyword>
<sequence length="234" mass="25633">IFRPMGLICLPPVLWAALVQAVTIGFLVAVTSNVDVAFNETYVFESWQVGLCFISGIIGALLGIPAGGQLGDKVADWFTKRNGGVRDPEMRLPAMLPSLITTPLALVLYGVGIQHKLHWIVPTVGLGLLNFSITQATNICLVYFIDAYRPVAGEITLAVMGFKALFGFLLSFYTNPWVSKSGYQNAYGTMAALSAAVLLMGAPLYVWGKQIRHVSWQWSVISYIHWHADREVGE</sequence>
<dbReference type="GO" id="GO:0022857">
    <property type="term" value="F:transmembrane transporter activity"/>
    <property type="evidence" value="ECO:0007669"/>
    <property type="project" value="TreeGrafter"/>
</dbReference>
<evidence type="ECO:0000256" key="4">
    <source>
        <dbReference type="ARBA" id="ARBA00023136"/>
    </source>
</evidence>
<dbReference type="SUPFAM" id="SSF103473">
    <property type="entry name" value="MFS general substrate transporter"/>
    <property type="match status" value="1"/>
</dbReference>
<dbReference type="RefSeq" id="XP_062686513.1">
    <property type="nucleotide sequence ID" value="XM_062823898.1"/>
</dbReference>
<feature type="transmembrane region" description="Helical" evidence="5">
    <location>
        <begin position="92"/>
        <end position="113"/>
    </location>
</feature>
<feature type="transmembrane region" description="Helical" evidence="5">
    <location>
        <begin position="157"/>
        <end position="174"/>
    </location>
</feature>
<gene>
    <name evidence="6" type="ORF">B0H65DRAFT_414212</name>
</gene>
<dbReference type="InterPro" id="IPR036259">
    <property type="entry name" value="MFS_trans_sf"/>
</dbReference>